<gene>
    <name evidence="1" type="ORF">AVEN_90760_1</name>
</gene>
<evidence type="ECO:0000313" key="1">
    <source>
        <dbReference type="EMBL" id="GBN86306.1"/>
    </source>
</evidence>
<accession>A0A4Y2SFE9</accession>
<proteinExistence type="predicted"/>
<protein>
    <submittedName>
        <fullName evidence="1">Uncharacterized protein</fullName>
    </submittedName>
</protein>
<sequence length="49" mass="5785">DDSRRQKGAVGREYSQPPLTFQEEEGFYMSNDIFDHRAAIRVSVKLFRH</sequence>
<reference evidence="1 2" key="1">
    <citation type="journal article" date="2019" name="Sci. Rep.">
        <title>Orb-weaving spider Araneus ventricosus genome elucidates the spidroin gene catalogue.</title>
        <authorList>
            <person name="Kono N."/>
            <person name="Nakamura H."/>
            <person name="Ohtoshi R."/>
            <person name="Moran D.A.P."/>
            <person name="Shinohara A."/>
            <person name="Yoshida Y."/>
            <person name="Fujiwara M."/>
            <person name="Mori M."/>
            <person name="Tomita M."/>
            <person name="Arakawa K."/>
        </authorList>
    </citation>
    <scope>NUCLEOTIDE SEQUENCE [LARGE SCALE GENOMIC DNA]</scope>
</reference>
<name>A0A4Y2SFE9_ARAVE</name>
<dbReference type="AlphaFoldDB" id="A0A4Y2SFE9"/>
<evidence type="ECO:0000313" key="2">
    <source>
        <dbReference type="Proteomes" id="UP000499080"/>
    </source>
</evidence>
<organism evidence="1 2">
    <name type="scientific">Araneus ventricosus</name>
    <name type="common">Orbweaver spider</name>
    <name type="synonym">Epeira ventricosa</name>
    <dbReference type="NCBI Taxonomy" id="182803"/>
    <lineage>
        <taxon>Eukaryota</taxon>
        <taxon>Metazoa</taxon>
        <taxon>Ecdysozoa</taxon>
        <taxon>Arthropoda</taxon>
        <taxon>Chelicerata</taxon>
        <taxon>Arachnida</taxon>
        <taxon>Araneae</taxon>
        <taxon>Araneomorphae</taxon>
        <taxon>Entelegynae</taxon>
        <taxon>Araneoidea</taxon>
        <taxon>Araneidae</taxon>
        <taxon>Araneus</taxon>
    </lineage>
</organism>
<feature type="non-terminal residue" evidence="1">
    <location>
        <position position="1"/>
    </location>
</feature>
<keyword evidence="2" id="KW-1185">Reference proteome</keyword>
<dbReference type="EMBL" id="BGPR01021219">
    <property type="protein sequence ID" value="GBN86306.1"/>
    <property type="molecule type" value="Genomic_DNA"/>
</dbReference>
<comment type="caution">
    <text evidence="1">The sequence shown here is derived from an EMBL/GenBank/DDBJ whole genome shotgun (WGS) entry which is preliminary data.</text>
</comment>
<dbReference type="Proteomes" id="UP000499080">
    <property type="component" value="Unassembled WGS sequence"/>
</dbReference>